<evidence type="ECO:0000256" key="1">
    <source>
        <dbReference type="SAM" id="MobiDB-lite"/>
    </source>
</evidence>
<dbReference type="Pfam" id="PF12770">
    <property type="entry name" value="CHAT"/>
    <property type="match status" value="1"/>
</dbReference>
<name>A0A4R6P2H6_NOCIG</name>
<dbReference type="Proteomes" id="UP000295087">
    <property type="component" value="Unassembled WGS sequence"/>
</dbReference>
<dbReference type="EMBL" id="SNXK01000008">
    <property type="protein sequence ID" value="TDP31465.1"/>
    <property type="molecule type" value="Genomic_DNA"/>
</dbReference>
<keyword evidence="4" id="KW-1185">Reference proteome</keyword>
<gene>
    <name evidence="3" type="ORF">DFR75_10870</name>
</gene>
<evidence type="ECO:0000313" key="4">
    <source>
        <dbReference type="Proteomes" id="UP000295087"/>
    </source>
</evidence>
<feature type="domain" description="CHAT" evidence="2">
    <location>
        <begin position="182"/>
        <end position="463"/>
    </location>
</feature>
<dbReference type="AlphaFoldDB" id="A0A4R6P2H6"/>
<sequence length="466" mass="50431">MLIERARVDSEIATSLERDESSWNVTAEYVVDGDVYTEDEAAQSRSDFQPIVPALVFRSMEVSLNATTVRRPGSDDSGHTPTAPRAEPEHPSTLVVKDLRSQLRRSGIDVWLGLHLEGKTIYWAMLTASEAASGTLLVGAATEIGSALAEFDDHVRLRKMDLLGIAGSPDELALTEPLAALVPQQVRAVLADRTSSADVKRLALAFSPELSVVPWPILPVGGPDQRLVELCCLRVWCSQGVEGKRTSPPEPLGPLPISVCCDDPTGTLRPGRLFAAASAHFVLGSADTGRVELASRDNVARALSWTRHNLPQSLAFFRSHSDQGYDAAHSTLRLAGEDEIVAGELHGRYGTGEPFVPMPTRVVLSSCSSSSMSGHGGASIGLAAGCIAAGASGVVATGIDVADVPFTLDLDNQLISYLRHGAEHDRQLRELHIRLLHEWRTGGRTRRWPDEITESHPLVWSYYWAF</sequence>
<evidence type="ECO:0000259" key="2">
    <source>
        <dbReference type="Pfam" id="PF12770"/>
    </source>
</evidence>
<organism evidence="3 4">
    <name type="scientific">Nocardia ignorata</name>
    <dbReference type="NCBI Taxonomy" id="145285"/>
    <lineage>
        <taxon>Bacteria</taxon>
        <taxon>Bacillati</taxon>
        <taxon>Actinomycetota</taxon>
        <taxon>Actinomycetes</taxon>
        <taxon>Mycobacteriales</taxon>
        <taxon>Nocardiaceae</taxon>
        <taxon>Nocardia</taxon>
    </lineage>
</organism>
<proteinExistence type="predicted"/>
<comment type="caution">
    <text evidence="3">The sequence shown here is derived from an EMBL/GenBank/DDBJ whole genome shotgun (WGS) entry which is preliminary data.</text>
</comment>
<feature type="region of interest" description="Disordered" evidence="1">
    <location>
        <begin position="67"/>
        <end position="92"/>
    </location>
</feature>
<reference evidence="3 4" key="1">
    <citation type="submission" date="2019-03" db="EMBL/GenBank/DDBJ databases">
        <title>Genomic Encyclopedia of Type Strains, Phase IV (KMG-IV): sequencing the most valuable type-strain genomes for metagenomic binning, comparative biology and taxonomic classification.</title>
        <authorList>
            <person name="Goeker M."/>
        </authorList>
    </citation>
    <scope>NUCLEOTIDE SEQUENCE [LARGE SCALE GENOMIC DNA]</scope>
    <source>
        <strain evidence="3 4">DSM 44496</strain>
    </source>
</reference>
<protein>
    <submittedName>
        <fullName evidence="3">CHAT domain-containing protein</fullName>
    </submittedName>
</protein>
<evidence type="ECO:0000313" key="3">
    <source>
        <dbReference type="EMBL" id="TDP31465.1"/>
    </source>
</evidence>
<accession>A0A4R6P2H6</accession>
<dbReference type="InterPro" id="IPR024983">
    <property type="entry name" value="CHAT_dom"/>
</dbReference>